<accession>A0A366CUF7</accession>
<dbReference type="STRING" id="1210090.GCA_001613185_06832"/>
<feature type="transmembrane region" description="Helical" evidence="9">
    <location>
        <begin position="137"/>
        <end position="157"/>
    </location>
</feature>
<evidence type="ECO:0000256" key="7">
    <source>
        <dbReference type="ARBA" id="ARBA00022989"/>
    </source>
</evidence>
<keyword evidence="12" id="KW-1185">Reference proteome</keyword>
<name>A0A366CUF7_9NOCA</name>
<sequence length="176" mass="18450">MIATSSSAPTVSRWGRRLRWAAAAAVFAGIDLALKAWAQTALDGSPIEAGPVDLRLAFNPGAAFSIAADAPTWVMLSITTVITTAVAVAGWVVAPRANLFTRVALAAILGGAAANVIDRAPDGLVTDYLHTGWWPTFNLADTFIVLGATALIITTLIGNSDEREQLSPDRHTGNRD</sequence>
<dbReference type="PANTHER" id="PTHR33695">
    <property type="entry name" value="LIPOPROTEIN SIGNAL PEPTIDASE"/>
    <property type="match status" value="1"/>
</dbReference>
<keyword evidence="4 9" id="KW-0812">Transmembrane</keyword>
<dbReference type="PRINTS" id="PR00781">
    <property type="entry name" value="LIPOSIGPTASE"/>
</dbReference>
<feature type="transmembrane region" description="Helical" evidence="9">
    <location>
        <begin position="99"/>
        <end position="117"/>
    </location>
</feature>
<dbReference type="Pfam" id="PF01252">
    <property type="entry name" value="Peptidase_A8"/>
    <property type="match status" value="1"/>
</dbReference>
<dbReference type="EC" id="3.4.23.36" evidence="9"/>
<evidence type="ECO:0000256" key="3">
    <source>
        <dbReference type="ARBA" id="ARBA00022670"/>
    </source>
</evidence>
<dbReference type="GO" id="GO:0006508">
    <property type="term" value="P:proteolysis"/>
    <property type="evidence" value="ECO:0007669"/>
    <property type="project" value="UniProtKB-KW"/>
</dbReference>
<evidence type="ECO:0000256" key="6">
    <source>
        <dbReference type="ARBA" id="ARBA00022801"/>
    </source>
</evidence>
<dbReference type="GO" id="GO:0004190">
    <property type="term" value="F:aspartic-type endopeptidase activity"/>
    <property type="evidence" value="ECO:0007669"/>
    <property type="project" value="UniProtKB-UniRule"/>
</dbReference>
<feature type="active site" evidence="9">
    <location>
        <position position="141"/>
    </location>
</feature>
<comment type="function">
    <text evidence="9">This protein specifically catalyzes the removal of signal peptides from prolipoproteins.</text>
</comment>
<feature type="active site" evidence="9">
    <location>
        <position position="127"/>
    </location>
</feature>
<dbReference type="RefSeq" id="WP_054811717.1">
    <property type="nucleotide sequence ID" value="NZ_JADLPW010000007.1"/>
</dbReference>
<evidence type="ECO:0000256" key="10">
    <source>
        <dbReference type="RuleBase" id="RU004181"/>
    </source>
</evidence>
<dbReference type="EMBL" id="QNRE01000030">
    <property type="protein sequence ID" value="RBO79916.1"/>
    <property type="molecule type" value="Genomic_DNA"/>
</dbReference>
<reference evidence="11 12" key="1">
    <citation type="submission" date="2018-06" db="EMBL/GenBank/DDBJ databases">
        <title>Genomic Encyclopedia of Type Strains, Phase IV (KMG-IV): sequencing the most valuable type-strain genomes for metagenomic binning, comparative biology and taxonomic classification.</title>
        <authorList>
            <person name="Goeker M."/>
        </authorList>
    </citation>
    <scope>NUCLEOTIDE SEQUENCE [LARGE SCALE GENOMIC DNA]</scope>
    <source>
        <strain evidence="11 12">DSM 44599</strain>
    </source>
</reference>
<dbReference type="Proteomes" id="UP000252586">
    <property type="component" value="Unassembled WGS sequence"/>
</dbReference>
<evidence type="ECO:0000313" key="12">
    <source>
        <dbReference type="Proteomes" id="UP000252586"/>
    </source>
</evidence>
<protein>
    <recommendedName>
        <fullName evidence="9">Lipoprotein signal peptidase</fullName>
        <ecNumber evidence="9">3.4.23.36</ecNumber>
    </recommendedName>
    <alternativeName>
        <fullName evidence="9">Prolipoprotein signal peptidase</fullName>
    </alternativeName>
    <alternativeName>
        <fullName evidence="9">Signal peptidase II</fullName>
        <shortName evidence="9">SPase II</shortName>
    </alternativeName>
</protein>
<comment type="catalytic activity">
    <reaction evidence="9">
        <text>Release of signal peptides from bacterial membrane prolipoproteins. Hydrolyzes -Xaa-Yaa-Zaa-|-(S,diacylglyceryl)Cys-, in which Xaa is hydrophobic (preferably Leu), and Yaa (Ala or Ser) and Zaa (Gly or Ala) have small, neutral side chains.</text>
        <dbReference type="EC" id="3.4.23.36"/>
    </reaction>
</comment>
<evidence type="ECO:0000313" key="11">
    <source>
        <dbReference type="EMBL" id="RBO79916.1"/>
    </source>
</evidence>
<dbReference type="GO" id="GO:0005886">
    <property type="term" value="C:plasma membrane"/>
    <property type="evidence" value="ECO:0007669"/>
    <property type="project" value="UniProtKB-SubCell"/>
</dbReference>
<proteinExistence type="inferred from homology"/>
<dbReference type="InterPro" id="IPR001872">
    <property type="entry name" value="Peptidase_A8"/>
</dbReference>
<evidence type="ECO:0000256" key="9">
    <source>
        <dbReference type="HAMAP-Rule" id="MF_00161"/>
    </source>
</evidence>
<dbReference type="UniPathway" id="UPA00665"/>
<keyword evidence="5 9" id="KW-0064">Aspartyl protease</keyword>
<evidence type="ECO:0000256" key="5">
    <source>
        <dbReference type="ARBA" id="ARBA00022750"/>
    </source>
</evidence>
<evidence type="ECO:0000256" key="4">
    <source>
        <dbReference type="ARBA" id="ARBA00022692"/>
    </source>
</evidence>
<dbReference type="OrthoDB" id="4308908at2"/>
<keyword evidence="3 9" id="KW-0645">Protease</keyword>
<dbReference type="AlphaFoldDB" id="A0A366CUF7"/>
<evidence type="ECO:0000256" key="2">
    <source>
        <dbReference type="ARBA" id="ARBA00022475"/>
    </source>
</evidence>
<keyword evidence="8 9" id="KW-0472">Membrane</keyword>
<feature type="transmembrane region" description="Helical" evidence="9">
    <location>
        <begin position="20"/>
        <end position="38"/>
    </location>
</feature>
<comment type="similarity">
    <text evidence="1 9 10">Belongs to the peptidase A8 family.</text>
</comment>
<dbReference type="NCBIfam" id="TIGR00077">
    <property type="entry name" value="lspA"/>
    <property type="match status" value="1"/>
</dbReference>
<organism evidence="11 12">
    <name type="scientific">Nocardia puris</name>
    <dbReference type="NCBI Taxonomy" id="208602"/>
    <lineage>
        <taxon>Bacteria</taxon>
        <taxon>Bacillati</taxon>
        <taxon>Actinomycetota</taxon>
        <taxon>Actinomycetes</taxon>
        <taxon>Mycobacteriales</taxon>
        <taxon>Nocardiaceae</taxon>
        <taxon>Nocardia</taxon>
    </lineage>
</organism>
<dbReference type="PANTHER" id="PTHR33695:SF1">
    <property type="entry name" value="LIPOPROTEIN SIGNAL PEPTIDASE"/>
    <property type="match status" value="1"/>
</dbReference>
<keyword evidence="6 9" id="KW-0378">Hydrolase</keyword>
<evidence type="ECO:0000256" key="8">
    <source>
        <dbReference type="ARBA" id="ARBA00023136"/>
    </source>
</evidence>
<comment type="subcellular location">
    <subcellularLocation>
        <location evidence="9">Cell membrane</location>
        <topology evidence="9">Multi-pass membrane protein</topology>
    </subcellularLocation>
</comment>
<evidence type="ECO:0000256" key="1">
    <source>
        <dbReference type="ARBA" id="ARBA00006139"/>
    </source>
</evidence>
<keyword evidence="7 9" id="KW-1133">Transmembrane helix</keyword>
<keyword evidence="2 9" id="KW-1003">Cell membrane</keyword>
<dbReference type="HAMAP" id="MF_00161">
    <property type="entry name" value="LspA"/>
    <property type="match status" value="1"/>
</dbReference>
<gene>
    <name evidence="9" type="primary">lspA</name>
    <name evidence="11" type="ORF">DFR74_13012</name>
</gene>
<comment type="pathway">
    <text evidence="9">Protein modification; lipoprotein biosynthesis (signal peptide cleavage).</text>
</comment>
<comment type="caution">
    <text evidence="11">The sequence shown here is derived from an EMBL/GenBank/DDBJ whole genome shotgun (WGS) entry which is preliminary data.</text>
</comment>
<feature type="transmembrane region" description="Helical" evidence="9">
    <location>
        <begin position="73"/>
        <end position="92"/>
    </location>
</feature>
<dbReference type="GeneID" id="57067722"/>